<reference evidence="2 3" key="1">
    <citation type="journal article" date="2016" name="Nat. Commun.">
        <title>Thousands of microbial genomes shed light on interconnected biogeochemical processes in an aquifer system.</title>
        <authorList>
            <person name="Anantharaman K."/>
            <person name="Brown C.T."/>
            <person name="Hug L.A."/>
            <person name="Sharon I."/>
            <person name="Castelle C.J."/>
            <person name="Probst A.J."/>
            <person name="Thomas B.C."/>
            <person name="Singh A."/>
            <person name="Wilkins M.J."/>
            <person name="Karaoz U."/>
            <person name="Brodie E.L."/>
            <person name="Williams K.H."/>
            <person name="Hubbard S.S."/>
            <person name="Banfield J.F."/>
        </authorList>
    </citation>
    <scope>NUCLEOTIDE SEQUENCE [LARGE SCALE GENOMIC DNA]</scope>
</reference>
<feature type="transmembrane region" description="Helical" evidence="1">
    <location>
        <begin position="12"/>
        <end position="31"/>
    </location>
</feature>
<organism evidence="2 3">
    <name type="scientific">Candidatus Woesebacteria bacterium RIFCSPHIGHO2_01_FULL_41_10</name>
    <dbReference type="NCBI Taxonomy" id="1802500"/>
    <lineage>
        <taxon>Bacteria</taxon>
        <taxon>Candidatus Woeseibacteriota</taxon>
    </lineage>
</organism>
<keyword evidence="1" id="KW-1133">Transmembrane helix</keyword>
<dbReference type="Proteomes" id="UP000177263">
    <property type="component" value="Unassembled WGS sequence"/>
</dbReference>
<accession>A0A1F7YMM5</accession>
<proteinExistence type="predicted"/>
<keyword evidence="1" id="KW-0812">Transmembrane</keyword>
<comment type="caution">
    <text evidence="2">The sequence shown here is derived from an EMBL/GenBank/DDBJ whole genome shotgun (WGS) entry which is preliminary data.</text>
</comment>
<protein>
    <submittedName>
        <fullName evidence="2">Uncharacterized protein</fullName>
    </submittedName>
</protein>
<dbReference type="AlphaFoldDB" id="A0A1F7YMM5"/>
<sequence>MTARKKQQSTHLVLYVLSSFVVTSLCLALLLSPREVNTRIVNSDSLNYDVAYWQAVVDENPTYRDGFVILSMLMQEKGEEVLATQYMQRVYEIDPFFKFSKDYYSSVLGVSADGS</sequence>
<dbReference type="STRING" id="1802500.A2801_01755"/>
<evidence type="ECO:0000313" key="2">
    <source>
        <dbReference type="EMBL" id="OGM28591.1"/>
    </source>
</evidence>
<evidence type="ECO:0000313" key="3">
    <source>
        <dbReference type="Proteomes" id="UP000177263"/>
    </source>
</evidence>
<keyword evidence="1" id="KW-0472">Membrane</keyword>
<name>A0A1F7YMM5_9BACT</name>
<evidence type="ECO:0000256" key="1">
    <source>
        <dbReference type="SAM" id="Phobius"/>
    </source>
</evidence>
<dbReference type="EMBL" id="MGGM01000027">
    <property type="protein sequence ID" value="OGM28591.1"/>
    <property type="molecule type" value="Genomic_DNA"/>
</dbReference>
<gene>
    <name evidence="2" type="ORF">A2801_01755</name>
</gene>